<dbReference type="EMBL" id="CP032697">
    <property type="protein sequence ID" value="AYG64330.1"/>
    <property type="molecule type" value="Genomic_DNA"/>
</dbReference>
<proteinExistence type="predicted"/>
<dbReference type="KEGG" id="rjg:CCGE525_36865"/>
<sequence>MLYSVSVHLLNVQGIAPSYPEKGERRIKWVLLPVAAREVANPTLRRIIASVIIHAHHDRHFCSDDVAS</sequence>
<organism evidence="1 2">
    <name type="scientific">Rhizobium jaguaris</name>
    <dbReference type="NCBI Taxonomy" id="1312183"/>
    <lineage>
        <taxon>Bacteria</taxon>
        <taxon>Pseudomonadati</taxon>
        <taxon>Pseudomonadota</taxon>
        <taxon>Alphaproteobacteria</taxon>
        <taxon>Hyphomicrobiales</taxon>
        <taxon>Rhizobiaceae</taxon>
        <taxon>Rhizobium/Agrobacterium group</taxon>
        <taxon>Rhizobium</taxon>
    </lineage>
</organism>
<geneLocation type="plasmid" evidence="2">
    <name>prccge525a</name>
</geneLocation>
<dbReference type="AlphaFoldDB" id="A0A387FZ49"/>
<protein>
    <submittedName>
        <fullName evidence="1">Uncharacterized protein</fullName>
    </submittedName>
</protein>
<keyword evidence="2" id="KW-1185">Reference proteome</keyword>
<keyword evidence="1" id="KW-0614">Plasmid</keyword>
<name>A0A387FZ49_9HYPH</name>
<reference evidence="1 2" key="1">
    <citation type="submission" date="2018-10" db="EMBL/GenBank/DDBJ databases">
        <title>Rhizobium etli, R. leguminosarum and a new Rhizobium genospecies from Phaseolus dumosus.</title>
        <authorList>
            <person name="Ramirez-Puebla S.T."/>
            <person name="Rogel-Hernandez M.A."/>
            <person name="Guerrero G."/>
            <person name="Ormeno-Orrillo E."/>
            <person name="Martinez-Romero J.C."/>
            <person name="Negrete-Yankelevich S."/>
            <person name="Martinez-Romero E."/>
        </authorList>
    </citation>
    <scope>NUCLEOTIDE SEQUENCE [LARGE SCALE GENOMIC DNA]</scope>
    <source>
        <strain evidence="1 2">CCGE525</strain>
        <plasmid evidence="2">prccge525a</plasmid>
    </source>
</reference>
<dbReference type="Proteomes" id="UP000282195">
    <property type="component" value="Plasmid pRCCGE525a"/>
</dbReference>
<accession>A0A387FZ49</accession>
<evidence type="ECO:0000313" key="2">
    <source>
        <dbReference type="Proteomes" id="UP000282195"/>
    </source>
</evidence>
<evidence type="ECO:0000313" key="1">
    <source>
        <dbReference type="EMBL" id="AYG64330.1"/>
    </source>
</evidence>
<gene>
    <name evidence="1" type="ORF">CCGE525_36865</name>
</gene>